<dbReference type="Gene3D" id="3.30.470.30">
    <property type="entry name" value="DNA ligase/mRNA capping enzyme"/>
    <property type="match status" value="1"/>
</dbReference>
<gene>
    <name evidence="3" type="ORF">ACFO60_04720</name>
</gene>
<keyword evidence="3" id="KW-0436">Ligase</keyword>
<dbReference type="EMBL" id="JBHSFP010000002">
    <property type="protein sequence ID" value="MFC4530057.1"/>
    <property type="molecule type" value="Genomic_DNA"/>
</dbReference>
<dbReference type="SUPFAM" id="SSF56091">
    <property type="entry name" value="DNA ligase/mRNA capping enzyme, catalytic domain"/>
    <property type="match status" value="1"/>
</dbReference>
<feature type="region of interest" description="Disordered" evidence="1">
    <location>
        <begin position="1"/>
        <end position="33"/>
    </location>
</feature>
<feature type="compositionally biased region" description="Basic and acidic residues" evidence="1">
    <location>
        <begin position="1"/>
        <end position="17"/>
    </location>
</feature>
<comment type="caution">
    <text evidence="3">The sequence shown here is derived from an EMBL/GenBank/DDBJ whole genome shotgun (WGS) entry which is preliminary data.</text>
</comment>
<dbReference type="PANTHER" id="PTHR39465">
    <property type="entry name" value="DNA LIGASE D, 3'-PHOSPHOESTERASE DOMAIN"/>
    <property type="match status" value="1"/>
</dbReference>
<evidence type="ECO:0000259" key="2">
    <source>
        <dbReference type="Pfam" id="PF13298"/>
    </source>
</evidence>
<dbReference type="RefSeq" id="WP_380837366.1">
    <property type="nucleotide sequence ID" value="NZ_JBHSFP010000002.1"/>
</dbReference>
<dbReference type="Pfam" id="PF13298">
    <property type="entry name" value="LigD_N"/>
    <property type="match status" value="1"/>
</dbReference>
<name>A0ABV9CBN9_9ACTN</name>
<dbReference type="InterPro" id="IPR014144">
    <property type="entry name" value="LigD_PE_domain"/>
</dbReference>
<proteinExistence type="predicted"/>
<accession>A0ABV9CBN9</accession>
<dbReference type="PANTHER" id="PTHR39465:SF1">
    <property type="entry name" value="DNA LIGASE D 3'-PHOSPHOESTERASE DOMAIN-CONTAINING PROTEIN"/>
    <property type="match status" value="1"/>
</dbReference>
<evidence type="ECO:0000313" key="3">
    <source>
        <dbReference type="EMBL" id="MFC4530057.1"/>
    </source>
</evidence>
<organism evidence="3 4">
    <name type="scientific">Sphaerisporangium dianthi</name>
    <dbReference type="NCBI Taxonomy" id="1436120"/>
    <lineage>
        <taxon>Bacteria</taxon>
        <taxon>Bacillati</taxon>
        <taxon>Actinomycetota</taxon>
        <taxon>Actinomycetes</taxon>
        <taxon>Streptosporangiales</taxon>
        <taxon>Streptosporangiaceae</taxon>
        <taxon>Sphaerisporangium</taxon>
    </lineage>
</organism>
<reference evidence="4" key="1">
    <citation type="journal article" date="2019" name="Int. J. Syst. Evol. Microbiol.">
        <title>The Global Catalogue of Microorganisms (GCM) 10K type strain sequencing project: providing services to taxonomists for standard genome sequencing and annotation.</title>
        <authorList>
            <consortium name="The Broad Institute Genomics Platform"/>
            <consortium name="The Broad Institute Genome Sequencing Center for Infectious Disease"/>
            <person name="Wu L."/>
            <person name="Ma J."/>
        </authorList>
    </citation>
    <scope>NUCLEOTIDE SEQUENCE [LARGE SCALE GENOMIC DNA]</scope>
    <source>
        <strain evidence="4">CGMCC 4.7132</strain>
    </source>
</reference>
<feature type="domain" description="DNA ligase D 3'-phosphoesterase" evidence="2">
    <location>
        <begin position="39"/>
        <end position="137"/>
    </location>
</feature>
<dbReference type="Proteomes" id="UP001596004">
    <property type="component" value="Unassembled WGS sequence"/>
</dbReference>
<sequence>MSADKLDIYRSKRDAARTPEPVPEPGPLPSGHDDTFVIQEHHARRLHWDLRLERDGVLASWAIPKGLPLDRKTNHLAVHTEDHPLEYATFEGEIAQGEYGGGLMLIWDRGTYETEKWTDREVMFVLHGSRVSGRYVLFPTDGKNWMIHRMDPPPEDGLPPAADLRPMPAEDRKRLPRDQEAYGFEFDLGGTRALAILGGGKVRFIGADGAPLTPESTPGLEELDGLGKAAWGLPAVLDGRIADVGGAPIYMIFDILRLNTGDLLGRTYQDRRRTLDHLSLRDRRWQPTPWFPGDGKPVLKVARDQGIPAVLAKRLDSPYLPGARSPYWLRIPVPPAG</sequence>
<evidence type="ECO:0000256" key="1">
    <source>
        <dbReference type="SAM" id="MobiDB-lite"/>
    </source>
</evidence>
<protein>
    <submittedName>
        <fullName evidence="3">DNA polymerase ligase N-terminal domain-containing protein</fullName>
    </submittedName>
</protein>
<dbReference type="GO" id="GO:0016874">
    <property type="term" value="F:ligase activity"/>
    <property type="evidence" value="ECO:0007669"/>
    <property type="project" value="UniProtKB-KW"/>
</dbReference>
<evidence type="ECO:0000313" key="4">
    <source>
        <dbReference type="Proteomes" id="UP001596004"/>
    </source>
</evidence>
<dbReference type="NCBIfam" id="TIGR02777">
    <property type="entry name" value="LigD_PE_dom"/>
    <property type="match status" value="1"/>
</dbReference>
<keyword evidence="4" id="KW-1185">Reference proteome</keyword>